<sequence>MKEDFVDALKALNADKGIPADYMLEKIKKAMIIVCRNNYGNDDVRVDLKSDNSFCIKLNKKVVEEVQDENCEISISEAKKYKEDAEINDKISIELEPKDFGRIAAQTARNIIRQNIRDSEKERIISDLKCNEGQIISAKVLRINPESKSIILQLAGMEVLVPRSALIESKNFDIIEGEYIKVYVVSVNTTNFEPVINVSRACDEFIQKLFELEVPELMDGTIEIKCMSREAGSRTKIAVASNDINVDPLGTCIGERGTRIKKVLKELGGEKIDIVEYSITPEEFIKSSLAPAEISNVEICNDPNSPKKMCKVFVSKQQLSLAIGAKGQNVRLAAKLTGYKIELFSID</sequence>
<dbReference type="PANTHER" id="PTHR22648">
    <property type="entry name" value="TRANSCRIPTION TERMINATION FACTOR NUSA"/>
    <property type="match status" value="1"/>
</dbReference>
<accession>A0AA48I809</accession>
<comment type="subcellular location">
    <subcellularLocation>
        <location evidence="7">Cytoplasm</location>
    </subcellularLocation>
</comment>
<dbReference type="Gene3D" id="3.30.1480.10">
    <property type="entry name" value="NusA, N-terminal domain"/>
    <property type="match status" value="1"/>
</dbReference>
<dbReference type="InterPro" id="IPR025249">
    <property type="entry name" value="TF_NusA_KH_1st"/>
</dbReference>
<evidence type="ECO:0000256" key="5">
    <source>
        <dbReference type="ARBA" id="ARBA00023015"/>
    </source>
</evidence>
<evidence type="ECO:0000259" key="8">
    <source>
        <dbReference type="PROSITE" id="PS50126"/>
    </source>
</evidence>
<dbReference type="Pfam" id="PF26594">
    <property type="entry name" value="KH_NusA_2nd"/>
    <property type="match status" value="1"/>
</dbReference>
<dbReference type="Gene3D" id="2.40.50.140">
    <property type="entry name" value="Nucleic acid-binding proteins"/>
    <property type="match status" value="1"/>
</dbReference>
<keyword evidence="2 7" id="KW-0963">Cytoplasm</keyword>
<dbReference type="PROSITE" id="PS50084">
    <property type="entry name" value="KH_TYPE_1"/>
    <property type="match status" value="1"/>
</dbReference>
<dbReference type="NCBIfam" id="TIGR01953">
    <property type="entry name" value="NusA"/>
    <property type="match status" value="1"/>
</dbReference>
<dbReference type="EMBL" id="AP027924">
    <property type="protein sequence ID" value="BED91778.1"/>
    <property type="molecule type" value="Genomic_DNA"/>
</dbReference>
<evidence type="ECO:0000256" key="4">
    <source>
        <dbReference type="ARBA" id="ARBA00022884"/>
    </source>
</evidence>
<evidence type="ECO:0000256" key="1">
    <source>
        <dbReference type="ARBA" id="ARBA00022472"/>
    </source>
</evidence>
<feature type="domain" description="S1 motif" evidence="8">
    <location>
        <begin position="133"/>
        <end position="201"/>
    </location>
</feature>
<dbReference type="Pfam" id="PF13184">
    <property type="entry name" value="KH_NusA_1st"/>
    <property type="match status" value="1"/>
</dbReference>
<dbReference type="PANTHER" id="PTHR22648:SF0">
    <property type="entry name" value="TRANSCRIPTION TERMINATION_ANTITERMINATION PROTEIN NUSA"/>
    <property type="match status" value="1"/>
</dbReference>
<keyword evidence="6 7" id="KW-0804">Transcription</keyword>
<comment type="similarity">
    <text evidence="7">Belongs to the NusA family.</text>
</comment>
<dbReference type="HAMAP" id="MF_00945_B">
    <property type="entry name" value="NusA_B"/>
    <property type="match status" value="1"/>
</dbReference>
<keyword evidence="1 7" id="KW-0806">Transcription termination</keyword>
<dbReference type="AlphaFoldDB" id="A0AA48I809"/>
<dbReference type="InterPro" id="IPR058582">
    <property type="entry name" value="KH_NusA_2nd"/>
</dbReference>
<dbReference type="Proteomes" id="UP001337580">
    <property type="component" value="Chromosome"/>
</dbReference>
<dbReference type="InterPro" id="IPR030842">
    <property type="entry name" value="TF_NusA_bacterial"/>
</dbReference>
<dbReference type="GO" id="GO:0005829">
    <property type="term" value="C:cytosol"/>
    <property type="evidence" value="ECO:0007669"/>
    <property type="project" value="TreeGrafter"/>
</dbReference>
<comment type="function">
    <text evidence="7">Participates in both transcription termination and antitermination.</text>
</comment>
<reference evidence="9" key="1">
    <citation type="journal article" date="2023" name="ISME J.">
        <title>Emergence of putative energy parasites within Clostridia revealed by genome analysis of a novel endosymbiotic clade.</title>
        <authorList>
            <person name="Takahashi K."/>
            <person name="Kuwahara H."/>
            <person name="Horikawa Y."/>
            <person name="Izawa K."/>
            <person name="Kato D."/>
            <person name="Inagaki T."/>
            <person name="Yuki M."/>
            <person name="Ohkuma M."/>
            <person name="Hongoh Y."/>
        </authorList>
    </citation>
    <scope>NUCLEOTIDE SEQUENCE</scope>
    <source>
        <strain evidence="9">CfP3-15</strain>
    </source>
</reference>
<evidence type="ECO:0000256" key="7">
    <source>
        <dbReference type="HAMAP-Rule" id="MF_00945"/>
    </source>
</evidence>
<dbReference type="InterPro" id="IPR013735">
    <property type="entry name" value="TF_NusA_N"/>
</dbReference>
<keyword evidence="4 7" id="KW-0694">RNA-binding</keyword>
<dbReference type="InterPro" id="IPR015946">
    <property type="entry name" value="KH_dom-like_a/b"/>
</dbReference>
<keyword evidence="3 7" id="KW-0889">Transcription antitermination</keyword>
<dbReference type="Pfam" id="PF08529">
    <property type="entry name" value="NusA_N"/>
    <property type="match status" value="1"/>
</dbReference>
<dbReference type="FunFam" id="3.30.300.20:FF:000002">
    <property type="entry name" value="Transcription termination/antitermination protein NusA"/>
    <property type="match status" value="1"/>
</dbReference>
<dbReference type="SMART" id="SM00316">
    <property type="entry name" value="S1"/>
    <property type="match status" value="1"/>
</dbReference>
<name>A0AA48I809_9FIRM</name>
<dbReference type="InterPro" id="IPR036555">
    <property type="entry name" value="NusA_N_sf"/>
</dbReference>
<dbReference type="GO" id="GO:0006353">
    <property type="term" value="P:DNA-templated transcription termination"/>
    <property type="evidence" value="ECO:0007669"/>
    <property type="project" value="UniProtKB-UniRule"/>
</dbReference>
<dbReference type="InterPro" id="IPR003029">
    <property type="entry name" value="S1_domain"/>
</dbReference>
<dbReference type="KEGG" id="ips:CfP315_0305"/>
<gene>
    <name evidence="7" type="primary">nusA</name>
    <name evidence="9" type="ORF">CfP315_0305</name>
</gene>
<dbReference type="SUPFAM" id="SSF69705">
    <property type="entry name" value="Transcription factor NusA, N-terminal domain"/>
    <property type="match status" value="1"/>
</dbReference>
<protein>
    <recommendedName>
        <fullName evidence="7">Transcription termination/antitermination protein NusA</fullName>
    </recommendedName>
</protein>
<evidence type="ECO:0000256" key="2">
    <source>
        <dbReference type="ARBA" id="ARBA00022490"/>
    </source>
</evidence>
<dbReference type="InterPro" id="IPR009019">
    <property type="entry name" value="KH_sf_prok-type"/>
</dbReference>
<dbReference type="PROSITE" id="PS50126">
    <property type="entry name" value="S1"/>
    <property type="match status" value="1"/>
</dbReference>
<evidence type="ECO:0000256" key="6">
    <source>
        <dbReference type="ARBA" id="ARBA00023163"/>
    </source>
</evidence>
<keyword evidence="5 7" id="KW-0805">Transcription regulation</keyword>
<dbReference type="InterPro" id="IPR010213">
    <property type="entry name" value="TF_NusA"/>
</dbReference>
<dbReference type="SUPFAM" id="SSF50249">
    <property type="entry name" value="Nucleic acid-binding proteins"/>
    <property type="match status" value="1"/>
</dbReference>
<dbReference type="GO" id="GO:0003723">
    <property type="term" value="F:RNA binding"/>
    <property type="evidence" value="ECO:0007669"/>
    <property type="project" value="UniProtKB-UniRule"/>
</dbReference>
<dbReference type="SUPFAM" id="SSF54814">
    <property type="entry name" value="Prokaryotic type KH domain (KH-domain type II)"/>
    <property type="match status" value="2"/>
</dbReference>
<dbReference type="InterPro" id="IPR012340">
    <property type="entry name" value="NA-bd_OB-fold"/>
</dbReference>
<dbReference type="GO" id="GO:0003700">
    <property type="term" value="F:DNA-binding transcription factor activity"/>
    <property type="evidence" value="ECO:0007669"/>
    <property type="project" value="InterPro"/>
</dbReference>
<dbReference type="Gene3D" id="3.30.300.20">
    <property type="match status" value="2"/>
</dbReference>
<evidence type="ECO:0000256" key="3">
    <source>
        <dbReference type="ARBA" id="ARBA00022814"/>
    </source>
</evidence>
<dbReference type="CDD" id="cd02134">
    <property type="entry name" value="KH-II_NusA_rpt1"/>
    <property type="match status" value="1"/>
</dbReference>
<dbReference type="CDD" id="cd22529">
    <property type="entry name" value="KH-II_NusA_rpt2"/>
    <property type="match status" value="1"/>
</dbReference>
<dbReference type="Pfam" id="PF00575">
    <property type="entry name" value="S1"/>
    <property type="match status" value="1"/>
</dbReference>
<comment type="subunit">
    <text evidence="7">Monomer. Binds directly to the core enzyme of the DNA-dependent RNA polymerase and to nascent RNA.</text>
</comment>
<organism evidence="9">
    <name type="scientific">Candidatus Improbicoccus pseudotrichonymphae</name>
    <dbReference type="NCBI Taxonomy" id="3033792"/>
    <lineage>
        <taxon>Bacteria</taxon>
        <taxon>Bacillati</taxon>
        <taxon>Bacillota</taxon>
        <taxon>Clostridia</taxon>
        <taxon>Candidatus Improbicoccus</taxon>
    </lineage>
</organism>
<proteinExistence type="inferred from homology"/>
<dbReference type="GO" id="GO:0031564">
    <property type="term" value="P:transcription antitermination"/>
    <property type="evidence" value="ECO:0007669"/>
    <property type="project" value="UniProtKB-UniRule"/>
</dbReference>
<evidence type="ECO:0000313" key="9">
    <source>
        <dbReference type="EMBL" id="BED91778.1"/>
    </source>
</evidence>